<reference evidence="2 3" key="1">
    <citation type="submission" date="2015-09" db="EMBL/GenBank/DDBJ databases">
        <title>Atta colombica WGS genome.</title>
        <authorList>
            <person name="Nygaard S."/>
            <person name="Hu H."/>
            <person name="Boomsma J."/>
            <person name="Zhang G."/>
        </authorList>
    </citation>
    <scope>NUCLEOTIDE SEQUENCE [LARGE SCALE GENOMIC DNA]</scope>
    <source>
        <strain evidence="2">Treedump-2</strain>
        <tissue evidence="2">Whole body</tissue>
    </source>
</reference>
<dbReference type="EMBL" id="KQ976730">
    <property type="protein sequence ID" value="KYM76434.1"/>
    <property type="molecule type" value="Genomic_DNA"/>
</dbReference>
<organism evidence="2 3">
    <name type="scientific">Atta colombica</name>
    <dbReference type="NCBI Taxonomy" id="520822"/>
    <lineage>
        <taxon>Eukaryota</taxon>
        <taxon>Metazoa</taxon>
        <taxon>Ecdysozoa</taxon>
        <taxon>Arthropoda</taxon>
        <taxon>Hexapoda</taxon>
        <taxon>Insecta</taxon>
        <taxon>Pterygota</taxon>
        <taxon>Neoptera</taxon>
        <taxon>Endopterygota</taxon>
        <taxon>Hymenoptera</taxon>
        <taxon>Apocrita</taxon>
        <taxon>Aculeata</taxon>
        <taxon>Formicoidea</taxon>
        <taxon>Formicidae</taxon>
        <taxon>Myrmicinae</taxon>
        <taxon>Atta</taxon>
    </lineage>
</organism>
<feature type="non-terminal residue" evidence="2">
    <location>
        <position position="1"/>
    </location>
</feature>
<evidence type="ECO:0000313" key="2">
    <source>
        <dbReference type="EMBL" id="KYM76434.1"/>
    </source>
</evidence>
<proteinExistence type="predicted"/>
<evidence type="ECO:0000313" key="3">
    <source>
        <dbReference type="Proteomes" id="UP000078540"/>
    </source>
</evidence>
<dbReference type="Gene3D" id="3.30.420.10">
    <property type="entry name" value="Ribonuclease H-like superfamily/Ribonuclease H"/>
    <property type="match status" value="1"/>
</dbReference>
<dbReference type="InterPro" id="IPR002622">
    <property type="entry name" value="Transposase_14"/>
</dbReference>
<sequence>KAKLNNVYSISAPAFATVYNWMNKFKHGVTSCDAPRLGCPIEATTSEIDKVHDIVLIDRRAKELVEATGVSVDHKRDRVTISKQYLEMFQRNSDEFLHRFITVDKTWIFHTLASCDYFLFPNLKKWFEWFEGKRFITREQLIAETEAYFERLDKSYYLDGLKKLKNCWIKCIELKGDYVEK</sequence>
<dbReference type="InterPro" id="IPR036397">
    <property type="entry name" value="RNaseH_sf"/>
</dbReference>
<dbReference type="PANTHER" id="PTHR46060:SF1">
    <property type="entry name" value="MARINER MOS1 TRANSPOSASE-LIKE PROTEIN"/>
    <property type="match status" value="1"/>
</dbReference>
<gene>
    <name evidence="2" type="ORF">ALC53_13149</name>
</gene>
<dbReference type="Pfam" id="PF01710">
    <property type="entry name" value="HTH_Tnp_IS630"/>
    <property type="match status" value="1"/>
</dbReference>
<dbReference type="InterPro" id="IPR052709">
    <property type="entry name" value="Transposase-MT_Hybrid"/>
</dbReference>
<dbReference type="GO" id="GO:0003676">
    <property type="term" value="F:nucleic acid binding"/>
    <property type="evidence" value="ECO:0007669"/>
    <property type="project" value="InterPro"/>
</dbReference>
<dbReference type="AlphaFoldDB" id="A0A151HYB3"/>
<dbReference type="STRING" id="520822.A0A151HYB3"/>
<keyword evidence="3" id="KW-1185">Reference proteome</keyword>
<dbReference type="PANTHER" id="PTHR46060">
    <property type="entry name" value="MARINER MOS1 TRANSPOSASE-LIKE PROTEIN"/>
    <property type="match status" value="1"/>
</dbReference>
<dbReference type="Proteomes" id="UP000078540">
    <property type="component" value="Unassembled WGS sequence"/>
</dbReference>
<feature type="domain" description="Transposase Synechocystis PCC 6803" evidence="1">
    <location>
        <begin position="7"/>
        <end position="86"/>
    </location>
</feature>
<protein>
    <recommendedName>
        <fullName evidence="1">Transposase Synechocystis PCC 6803 domain-containing protein</fullName>
    </recommendedName>
</protein>
<accession>A0A151HYB3</accession>
<name>A0A151HYB3_9HYME</name>
<evidence type="ECO:0000259" key="1">
    <source>
        <dbReference type="Pfam" id="PF01710"/>
    </source>
</evidence>